<name>A0A220UR11_9GAMM</name>
<organism evidence="1 2">
    <name type="scientific">Shewanella bicestrii</name>
    <dbReference type="NCBI Taxonomy" id="2018305"/>
    <lineage>
        <taxon>Bacteria</taxon>
        <taxon>Pseudomonadati</taxon>
        <taxon>Pseudomonadota</taxon>
        <taxon>Gammaproteobacteria</taxon>
        <taxon>Alteromonadales</taxon>
        <taxon>Shewanellaceae</taxon>
        <taxon>Shewanella</taxon>
    </lineage>
</organism>
<gene>
    <name evidence="1" type="ORF">CF168_16400</name>
</gene>
<sequence length="178" mass="20325">MFQIDIDESDRGCVIIAAANIEEFLERMLQAIVEGSPVSKKKSRAMFDTTGPFGNFSAKYLMLAAFGYLSKETFDDLEKLRKLRNMFAHTAKTVKFEDPEVYQVIVSMRCFKSANKQMNKHLGLPLDSMPNIELDMTDNEAQYKGLVKRVKSDFAIGMSMLANYIIEDIEQRLSKQQD</sequence>
<dbReference type="Pfam" id="PF05068">
    <property type="entry name" value="MtlR"/>
    <property type="match status" value="1"/>
</dbReference>
<dbReference type="InterPro" id="IPR007761">
    <property type="entry name" value="MtlR-like"/>
</dbReference>
<dbReference type="Gene3D" id="1.20.120.330">
    <property type="entry name" value="Nucleotidyltransferases domain 2"/>
    <property type="match status" value="1"/>
</dbReference>
<dbReference type="PANTHER" id="PTHR37941">
    <property type="entry name" value="FUMARASE E-RELATED"/>
    <property type="match status" value="1"/>
</dbReference>
<evidence type="ECO:0000313" key="2">
    <source>
        <dbReference type="Proteomes" id="UP000198367"/>
    </source>
</evidence>
<keyword evidence="2" id="KW-1185">Reference proteome</keyword>
<dbReference type="AlphaFoldDB" id="A0A220UR11"/>
<dbReference type="Proteomes" id="UP000198367">
    <property type="component" value="Chromosome"/>
</dbReference>
<dbReference type="InterPro" id="IPR038026">
    <property type="entry name" value="MtlR-like_sf"/>
</dbReference>
<dbReference type="PANTHER" id="PTHR37941:SF1">
    <property type="entry name" value="FUMARASE E-RELATED"/>
    <property type="match status" value="1"/>
</dbReference>
<protein>
    <submittedName>
        <fullName evidence="1">Uncharacterized protein</fullName>
    </submittedName>
</protein>
<dbReference type="KEGG" id="sbj:CF168_16400"/>
<reference evidence="1 2" key="1">
    <citation type="submission" date="2017-07" db="EMBL/GenBank/DDBJ databases">
        <title>Phenotypical and genomic characterization of a clinical isolate of Shewanella bicestrii sp. nov. producing an extended-spectrum beta-lactamase and a new oxacillinase variant.</title>
        <authorList>
            <person name="Jousset A.B."/>
            <person name="Bonnin R.A."/>
            <person name="Girlich D."/>
            <person name="Dabos L."/>
            <person name="Potron A."/>
            <person name="Dortet L."/>
            <person name="Glaser P."/>
            <person name="Naas T."/>
        </authorList>
    </citation>
    <scope>NUCLEOTIDE SEQUENCE [LARGE SCALE GENOMIC DNA]</scope>
    <source>
        <strain evidence="1 2">JAB-1</strain>
    </source>
</reference>
<evidence type="ECO:0000313" key="1">
    <source>
        <dbReference type="EMBL" id="ASK70302.1"/>
    </source>
</evidence>
<accession>A0A220UR11</accession>
<dbReference type="RefSeq" id="WP_089068362.1">
    <property type="nucleotide sequence ID" value="NZ_CP022358.1"/>
</dbReference>
<dbReference type="GO" id="GO:0045892">
    <property type="term" value="P:negative regulation of DNA-templated transcription"/>
    <property type="evidence" value="ECO:0007669"/>
    <property type="project" value="TreeGrafter"/>
</dbReference>
<dbReference type="SUPFAM" id="SSF158668">
    <property type="entry name" value="MtlR-like"/>
    <property type="match status" value="1"/>
</dbReference>
<dbReference type="EMBL" id="CP022358">
    <property type="protein sequence ID" value="ASK70302.1"/>
    <property type="molecule type" value="Genomic_DNA"/>
</dbReference>
<proteinExistence type="predicted"/>